<reference evidence="1 2" key="1">
    <citation type="submission" date="2019-04" db="EMBL/GenBank/DDBJ databases">
        <title>Friends and foes A comparative genomics study of 23 Aspergillus species from section Flavi.</title>
        <authorList>
            <consortium name="DOE Joint Genome Institute"/>
            <person name="Kjaerbolling I."/>
            <person name="Vesth T."/>
            <person name="Frisvad J.C."/>
            <person name="Nybo J.L."/>
            <person name="Theobald S."/>
            <person name="Kildgaard S."/>
            <person name="Isbrandt T."/>
            <person name="Kuo A."/>
            <person name="Sato A."/>
            <person name="Lyhne E.K."/>
            <person name="Kogle M.E."/>
            <person name="Wiebenga A."/>
            <person name="Kun R.S."/>
            <person name="Lubbers R.J."/>
            <person name="Makela M.R."/>
            <person name="Barry K."/>
            <person name="Chovatia M."/>
            <person name="Clum A."/>
            <person name="Daum C."/>
            <person name="Haridas S."/>
            <person name="He G."/>
            <person name="LaButti K."/>
            <person name="Lipzen A."/>
            <person name="Mondo S."/>
            <person name="Riley R."/>
            <person name="Salamov A."/>
            <person name="Simmons B.A."/>
            <person name="Magnuson J.K."/>
            <person name="Henrissat B."/>
            <person name="Mortensen U.H."/>
            <person name="Larsen T.O."/>
            <person name="Devries R.P."/>
            <person name="Grigoriev I.V."/>
            <person name="Machida M."/>
            <person name="Baker S.E."/>
            <person name="Andersen M.R."/>
        </authorList>
    </citation>
    <scope>NUCLEOTIDE SEQUENCE [LARGE SCALE GENOMIC DNA]</scope>
    <source>
        <strain evidence="1 2">CBS 117626</strain>
    </source>
</reference>
<proteinExistence type="predicted"/>
<dbReference type="OrthoDB" id="3633556at2759"/>
<keyword evidence="2" id="KW-1185">Reference proteome</keyword>
<dbReference type="EMBL" id="ML738710">
    <property type="protein sequence ID" value="KAE8157883.1"/>
    <property type="molecule type" value="Genomic_DNA"/>
</dbReference>
<dbReference type="AlphaFoldDB" id="A0A5N6UHB3"/>
<name>A0A5N6UHB3_ASPTM</name>
<sequence>MLAIDQLIDQYPGNIGILTLISGTAYLPVFYRAMGATVGKDCALAADGNSNILWTEPDLVTFEDRMAADDASVVCHLNTRGEFELHPLRVDDRSVLRSGARLLVGESMGHDACLLEHGLVLAGDHVDNGCTVQGWPCELFSGDRLRGLVT</sequence>
<evidence type="ECO:0000313" key="2">
    <source>
        <dbReference type="Proteomes" id="UP000326950"/>
    </source>
</evidence>
<accession>A0A5N6UHB3</accession>
<protein>
    <submittedName>
        <fullName evidence="1">Uncharacterized protein</fullName>
    </submittedName>
</protein>
<dbReference type="Proteomes" id="UP000326950">
    <property type="component" value="Unassembled WGS sequence"/>
</dbReference>
<evidence type="ECO:0000313" key="1">
    <source>
        <dbReference type="EMBL" id="KAE8157883.1"/>
    </source>
</evidence>
<dbReference type="InterPro" id="IPR011004">
    <property type="entry name" value="Trimer_LpxA-like_sf"/>
</dbReference>
<gene>
    <name evidence="1" type="ORF">BDV40DRAFT_304708</name>
</gene>
<organism evidence="1 2">
    <name type="scientific">Aspergillus tamarii</name>
    <dbReference type="NCBI Taxonomy" id="41984"/>
    <lineage>
        <taxon>Eukaryota</taxon>
        <taxon>Fungi</taxon>
        <taxon>Dikarya</taxon>
        <taxon>Ascomycota</taxon>
        <taxon>Pezizomycotina</taxon>
        <taxon>Eurotiomycetes</taxon>
        <taxon>Eurotiomycetidae</taxon>
        <taxon>Eurotiales</taxon>
        <taxon>Aspergillaceae</taxon>
        <taxon>Aspergillus</taxon>
        <taxon>Aspergillus subgen. Circumdati</taxon>
    </lineage>
</organism>
<dbReference type="SUPFAM" id="SSF51161">
    <property type="entry name" value="Trimeric LpxA-like enzymes"/>
    <property type="match status" value="1"/>
</dbReference>